<sequence>MFRKRRGQQEMSWATIVDFYARLREVTEIIGSHHDKLLGGPGVCYPIFEPLGMQNRDGIKGNGCPSDDDDEVPLSMMSDGDSNWEEFKERLLLRRETGKHLFTY</sequence>
<reference evidence="2" key="1">
    <citation type="submission" date="2020-08" db="EMBL/GenBank/DDBJ databases">
        <title>Multicomponent nature underlies the extraordinary mechanical properties of spider dragline silk.</title>
        <authorList>
            <person name="Kono N."/>
            <person name="Nakamura H."/>
            <person name="Mori M."/>
            <person name="Yoshida Y."/>
            <person name="Ohtoshi R."/>
            <person name="Malay A.D."/>
            <person name="Moran D.A.P."/>
            <person name="Tomita M."/>
            <person name="Numata K."/>
            <person name="Arakawa K."/>
        </authorList>
    </citation>
    <scope>NUCLEOTIDE SEQUENCE</scope>
</reference>
<evidence type="ECO:0000256" key="1">
    <source>
        <dbReference type="SAM" id="MobiDB-lite"/>
    </source>
</evidence>
<evidence type="ECO:0000313" key="3">
    <source>
        <dbReference type="Proteomes" id="UP000886998"/>
    </source>
</evidence>
<proteinExistence type="predicted"/>
<keyword evidence="3" id="KW-1185">Reference proteome</keyword>
<dbReference type="AlphaFoldDB" id="A0A8X6XVL0"/>
<protein>
    <submittedName>
        <fullName evidence="2">Uncharacterized protein</fullName>
    </submittedName>
</protein>
<dbReference type="Proteomes" id="UP000886998">
    <property type="component" value="Unassembled WGS sequence"/>
</dbReference>
<comment type="caution">
    <text evidence="2">The sequence shown here is derived from an EMBL/GenBank/DDBJ whole genome shotgun (WGS) entry which is preliminary data.</text>
</comment>
<evidence type="ECO:0000313" key="2">
    <source>
        <dbReference type="EMBL" id="GFY59893.1"/>
    </source>
</evidence>
<accession>A0A8X6XVL0</accession>
<organism evidence="2 3">
    <name type="scientific">Trichonephila inaurata madagascariensis</name>
    <dbReference type="NCBI Taxonomy" id="2747483"/>
    <lineage>
        <taxon>Eukaryota</taxon>
        <taxon>Metazoa</taxon>
        <taxon>Ecdysozoa</taxon>
        <taxon>Arthropoda</taxon>
        <taxon>Chelicerata</taxon>
        <taxon>Arachnida</taxon>
        <taxon>Araneae</taxon>
        <taxon>Araneomorphae</taxon>
        <taxon>Entelegynae</taxon>
        <taxon>Araneoidea</taxon>
        <taxon>Nephilidae</taxon>
        <taxon>Trichonephila</taxon>
        <taxon>Trichonephila inaurata</taxon>
    </lineage>
</organism>
<feature type="region of interest" description="Disordered" evidence="1">
    <location>
        <begin position="60"/>
        <end position="81"/>
    </location>
</feature>
<gene>
    <name evidence="2" type="ORF">TNIN_209561</name>
</gene>
<name>A0A8X6XVL0_9ARAC</name>
<dbReference type="EMBL" id="BMAV01012875">
    <property type="protein sequence ID" value="GFY59893.1"/>
    <property type="molecule type" value="Genomic_DNA"/>
</dbReference>
<dbReference type="OrthoDB" id="424490at2759"/>